<dbReference type="Pfam" id="PF08100">
    <property type="entry name" value="Dimerisation"/>
    <property type="match status" value="1"/>
</dbReference>
<dbReference type="Gene3D" id="3.40.50.150">
    <property type="entry name" value="Vaccinia Virus protein VP39"/>
    <property type="match status" value="1"/>
</dbReference>
<evidence type="ECO:0000256" key="2">
    <source>
        <dbReference type="ARBA" id="ARBA00022679"/>
    </source>
</evidence>
<reference evidence="7" key="1">
    <citation type="journal article" date="2014" name="Int. J. Syst. Evol. Microbiol.">
        <title>Complete genome sequence of Corynebacterium casei LMG S-19264T (=DSM 44701T), isolated from a smear-ripened cheese.</title>
        <authorList>
            <consortium name="US DOE Joint Genome Institute (JGI-PGF)"/>
            <person name="Walter F."/>
            <person name="Albersmeier A."/>
            <person name="Kalinowski J."/>
            <person name="Ruckert C."/>
        </authorList>
    </citation>
    <scope>NUCLEOTIDE SEQUENCE</scope>
    <source>
        <strain evidence="7">JCM 13064</strain>
    </source>
</reference>
<feature type="domain" description="O-methyltransferase C-terminal" evidence="5">
    <location>
        <begin position="120"/>
        <end position="324"/>
    </location>
</feature>
<dbReference type="GO" id="GO:0032259">
    <property type="term" value="P:methylation"/>
    <property type="evidence" value="ECO:0007669"/>
    <property type="project" value="UniProtKB-KW"/>
</dbReference>
<feature type="domain" description="O-methyltransferase dimerisation" evidence="6">
    <location>
        <begin position="23"/>
        <end position="94"/>
    </location>
</feature>
<evidence type="ECO:0000259" key="6">
    <source>
        <dbReference type="Pfam" id="PF08100"/>
    </source>
</evidence>
<dbReference type="GO" id="GO:0008171">
    <property type="term" value="F:O-methyltransferase activity"/>
    <property type="evidence" value="ECO:0007669"/>
    <property type="project" value="InterPro"/>
</dbReference>
<dbReference type="InterPro" id="IPR012967">
    <property type="entry name" value="COMT_dimerisation"/>
</dbReference>
<dbReference type="RefSeq" id="WP_203969153.1">
    <property type="nucleotide sequence ID" value="NZ_BMNT01000071.1"/>
</dbReference>
<dbReference type="PANTHER" id="PTHR43712:SF2">
    <property type="entry name" value="O-METHYLTRANSFERASE CICE"/>
    <property type="match status" value="1"/>
</dbReference>
<dbReference type="InterPro" id="IPR036390">
    <property type="entry name" value="WH_DNA-bd_sf"/>
</dbReference>
<reference evidence="7" key="2">
    <citation type="submission" date="2020-09" db="EMBL/GenBank/DDBJ databases">
        <authorList>
            <person name="Sun Q."/>
            <person name="Ohkuma M."/>
        </authorList>
    </citation>
    <scope>NUCLEOTIDE SEQUENCE</scope>
    <source>
        <strain evidence="7">JCM 13064</strain>
    </source>
</reference>
<dbReference type="InterPro" id="IPR036388">
    <property type="entry name" value="WH-like_DNA-bd_sf"/>
</dbReference>
<proteinExistence type="predicted"/>
<evidence type="ECO:0000313" key="7">
    <source>
        <dbReference type="EMBL" id="GGL20426.1"/>
    </source>
</evidence>
<dbReference type="Gene3D" id="1.10.10.10">
    <property type="entry name" value="Winged helix-like DNA-binding domain superfamily/Winged helix DNA-binding domain"/>
    <property type="match status" value="1"/>
</dbReference>
<dbReference type="InterPro" id="IPR016461">
    <property type="entry name" value="COMT-like"/>
</dbReference>
<keyword evidence="1" id="KW-0489">Methyltransferase</keyword>
<keyword evidence="8" id="KW-1185">Reference proteome</keyword>
<dbReference type="InterPro" id="IPR001077">
    <property type="entry name" value="COMT_C"/>
</dbReference>
<evidence type="ECO:0000256" key="4">
    <source>
        <dbReference type="PIRSR" id="PIRSR005739-1"/>
    </source>
</evidence>
<accession>A0A917RRG3</accession>
<dbReference type="Pfam" id="PF00891">
    <property type="entry name" value="Methyltransf_2"/>
    <property type="match status" value="1"/>
</dbReference>
<dbReference type="EMBL" id="BMNT01000071">
    <property type="protein sequence ID" value="GGL20426.1"/>
    <property type="molecule type" value="Genomic_DNA"/>
</dbReference>
<dbReference type="SUPFAM" id="SSF53335">
    <property type="entry name" value="S-adenosyl-L-methionine-dependent methyltransferases"/>
    <property type="match status" value="1"/>
</dbReference>
<keyword evidence="3" id="KW-0949">S-adenosyl-L-methionine</keyword>
<evidence type="ECO:0000256" key="3">
    <source>
        <dbReference type="ARBA" id="ARBA00022691"/>
    </source>
</evidence>
<organism evidence="7 8">
    <name type="scientific">Sphaerisporangium melleum</name>
    <dbReference type="NCBI Taxonomy" id="321316"/>
    <lineage>
        <taxon>Bacteria</taxon>
        <taxon>Bacillati</taxon>
        <taxon>Actinomycetota</taxon>
        <taxon>Actinomycetes</taxon>
        <taxon>Streptosporangiales</taxon>
        <taxon>Streptosporangiaceae</taxon>
        <taxon>Sphaerisporangium</taxon>
    </lineage>
</organism>
<name>A0A917RRG3_9ACTN</name>
<dbReference type="SUPFAM" id="SSF46785">
    <property type="entry name" value="Winged helix' DNA-binding domain"/>
    <property type="match status" value="1"/>
</dbReference>
<protein>
    <recommendedName>
        <fullName evidence="9">Methyltransferase</fullName>
    </recommendedName>
</protein>
<gene>
    <name evidence="7" type="ORF">GCM10007964_72960</name>
</gene>
<dbReference type="PROSITE" id="PS51683">
    <property type="entry name" value="SAM_OMT_II"/>
    <property type="match status" value="1"/>
</dbReference>
<dbReference type="GO" id="GO:0046983">
    <property type="term" value="F:protein dimerization activity"/>
    <property type="evidence" value="ECO:0007669"/>
    <property type="project" value="InterPro"/>
</dbReference>
<dbReference type="InterPro" id="IPR029063">
    <property type="entry name" value="SAM-dependent_MTases_sf"/>
</dbReference>
<evidence type="ECO:0000256" key="1">
    <source>
        <dbReference type="ARBA" id="ARBA00022603"/>
    </source>
</evidence>
<dbReference type="AlphaFoldDB" id="A0A917RRG3"/>
<sequence>MNEQTTGDDEDVLSADRLIGMCDFVTPIAIRVAATLRLPDLVSAESTPIGELVAKSGADPDALLALMRFLATKGVFTEPSPGVFGLAEAARLLTGDHPSRLRDTLDLDGAGGRFDLSYTGLLSTVRTGEAAYPRVFGRSLWDDMAADPYLAASFDGLMTTMAAYWAPDVVTGHDWDDVRHVVDVGGGAGDLLIELLTARPGLRGTLVELPATAGKAADALARAGVADRCAIQAGSFFTSVPPGADAYVLAHVLHNWPDRQAGEILRRCAEAAGPRGRVLVVDRVAGDESVSYPDAAVNLHMLVVFGSKERTLAQFTGLAAAAGLRIDGVRHTPSGSALLTCLPA</sequence>
<dbReference type="Proteomes" id="UP000645217">
    <property type="component" value="Unassembled WGS sequence"/>
</dbReference>
<evidence type="ECO:0000313" key="8">
    <source>
        <dbReference type="Proteomes" id="UP000645217"/>
    </source>
</evidence>
<dbReference type="PIRSF" id="PIRSF005739">
    <property type="entry name" value="O-mtase"/>
    <property type="match status" value="1"/>
</dbReference>
<evidence type="ECO:0008006" key="9">
    <source>
        <dbReference type="Google" id="ProtNLM"/>
    </source>
</evidence>
<keyword evidence="2" id="KW-0808">Transferase</keyword>
<evidence type="ECO:0000259" key="5">
    <source>
        <dbReference type="Pfam" id="PF00891"/>
    </source>
</evidence>
<dbReference type="PANTHER" id="PTHR43712">
    <property type="entry name" value="PUTATIVE (AFU_ORTHOLOGUE AFUA_4G14580)-RELATED"/>
    <property type="match status" value="1"/>
</dbReference>
<feature type="active site" description="Proton acceptor" evidence="4">
    <location>
        <position position="254"/>
    </location>
</feature>
<comment type="caution">
    <text evidence="7">The sequence shown here is derived from an EMBL/GenBank/DDBJ whole genome shotgun (WGS) entry which is preliminary data.</text>
</comment>
<dbReference type="CDD" id="cd02440">
    <property type="entry name" value="AdoMet_MTases"/>
    <property type="match status" value="1"/>
</dbReference>
<dbReference type="Gene3D" id="1.10.287.1350">
    <property type="match status" value="1"/>
</dbReference>